<name>A0A9P5MWB4_9AGAM</name>
<reference evidence="2" key="1">
    <citation type="submission" date="2019-10" db="EMBL/GenBank/DDBJ databases">
        <authorList>
            <consortium name="DOE Joint Genome Institute"/>
            <person name="Kuo A."/>
            <person name="Miyauchi S."/>
            <person name="Kiss E."/>
            <person name="Drula E."/>
            <person name="Kohler A."/>
            <person name="Sanchez-Garcia M."/>
            <person name="Andreopoulos B."/>
            <person name="Barry K.W."/>
            <person name="Bonito G."/>
            <person name="Buee M."/>
            <person name="Carver A."/>
            <person name="Chen C."/>
            <person name="Cichocki N."/>
            <person name="Clum A."/>
            <person name="Culley D."/>
            <person name="Crous P.W."/>
            <person name="Fauchery L."/>
            <person name="Girlanda M."/>
            <person name="Hayes R."/>
            <person name="Keri Z."/>
            <person name="LaButti K."/>
            <person name="Lipzen A."/>
            <person name="Lombard V."/>
            <person name="Magnuson J."/>
            <person name="Maillard F."/>
            <person name="Morin E."/>
            <person name="Murat C."/>
            <person name="Nolan M."/>
            <person name="Ohm R."/>
            <person name="Pangilinan J."/>
            <person name="Pereira M."/>
            <person name="Perotto S."/>
            <person name="Peter M."/>
            <person name="Riley R."/>
            <person name="Sitrit Y."/>
            <person name="Stielow B."/>
            <person name="Szollosi G."/>
            <person name="Zifcakova L."/>
            <person name="Stursova M."/>
            <person name="Spatafora J.W."/>
            <person name="Tedersoo L."/>
            <person name="Vaario L.-M."/>
            <person name="Yamada A."/>
            <person name="Yan M."/>
            <person name="Wang P."/>
            <person name="Xu J."/>
            <person name="Bruns T."/>
            <person name="Baldrian P."/>
            <person name="Vilgalys R."/>
            <person name="Henrissat B."/>
            <person name="Grigoriev I.V."/>
            <person name="Hibbett D."/>
            <person name="Nagy L.G."/>
            <person name="Martin F.M."/>
        </authorList>
    </citation>
    <scope>NUCLEOTIDE SEQUENCE</scope>
    <source>
        <strain evidence="2">Prilba</strain>
    </source>
</reference>
<proteinExistence type="predicted"/>
<sequence>MSGSVRGLRSRGQCRSQLIFGICGLPAATSAMQRRFYTMSGVEMAPSSGGCQAEMMERWATPTSWYWDQSMNKSSSPVKMIPEEGCKNRKIPNVSAFNHSSHGERRNATARSLTETPRSGVWRIEYWKAQALVGTSSLFKSCRANVVENAEQKQRSIFGSRRIKRQYVRGVVAALNPKTRGTGMVQDVCVGHTVPGQSTPLPIPTLTLYVLNLVLVLYGPGSWLSLGAVLPILATIHHSLARTAARTVLLCSAPAAWDSLSRDQDLELPYALITNWGLTEEGPRLFG</sequence>
<keyword evidence="3" id="KW-1185">Reference proteome</keyword>
<accession>A0A9P5MWB4</accession>
<dbReference type="EMBL" id="WHVB01000008">
    <property type="protein sequence ID" value="KAF8480320.1"/>
    <property type="molecule type" value="Genomic_DNA"/>
</dbReference>
<organism evidence="2 3">
    <name type="scientific">Russula ochroleuca</name>
    <dbReference type="NCBI Taxonomy" id="152965"/>
    <lineage>
        <taxon>Eukaryota</taxon>
        <taxon>Fungi</taxon>
        <taxon>Dikarya</taxon>
        <taxon>Basidiomycota</taxon>
        <taxon>Agaricomycotina</taxon>
        <taxon>Agaricomycetes</taxon>
        <taxon>Russulales</taxon>
        <taxon>Russulaceae</taxon>
        <taxon>Russula</taxon>
    </lineage>
</organism>
<dbReference type="Proteomes" id="UP000759537">
    <property type="component" value="Unassembled WGS sequence"/>
</dbReference>
<evidence type="ECO:0000256" key="1">
    <source>
        <dbReference type="SAM" id="MobiDB-lite"/>
    </source>
</evidence>
<reference evidence="2" key="2">
    <citation type="journal article" date="2020" name="Nat. Commun.">
        <title>Large-scale genome sequencing of mycorrhizal fungi provides insights into the early evolution of symbiotic traits.</title>
        <authorList>
            <person name="Miyauchi S."/>
            <person name="Kiss E."/>
            <person name="Kuo A."/>
            <person name="Drula E."/>
            <person name="Kohler A."/>
            <person name="Sanchez-Garcia M."/>
            <person name="Morin E."/>
            <person name="Andreopoulos B."/>
            <person name="Barry K.W."/>
            <person name="Bonito G."/>
            <person name="Buee M."/>
            <person name="Carver A."/>
            <person name="Chen C."/>
            <person name="Cichocki N."/>
            <person name="Clum A."/>
            <person name="Culley D."/>
            <person name="Crous P.W."/>
            <person name="Fauchery L."/>
            <person name="Girlanda M."/>
            <person name="Hayes R.D."/>
            <person name="Keri Z."/>
            <person name="LaButti K."/>
            <person name="Lipzen A."/>
            <person name="Lombard V."/>
            <person name="Magnuson J."/>
            <person name="Maillard F."/>
            <person name="Murat C."/>
            <person name="Nolan M."/>
            <person name="Ohm R.A."/>
            <person name="Pangilinan J."/>
            <person name="Pereira M.F."/>
            <person name="Perotto S."/>
            <person name="Peter M."/>
            <person name="Pfister S."/>
            <person name="Riley R."/>
            <person name="Sitrit Y."/>
            <person name="Stielow J.B."/>
            <person name="Szollosi G."/>
            <person name="Zifcakova L."/>
            <person name="Stursova M."/>
            <person name="Spatafora J.W."/>
            <person name="Tedersoo L."/>
            <person name="Vaario L.M."/>
            <person name="Yamada A."/>
            <person name="Yan M."/>
            <person name="Wang P."/>
            <person name="Xu J."/>
            <person name="Bruns T."/>
            <person name="Baldrian P."/>
            <person name="Vilgalys R."/>
            <person name="Dunand C."/>
            <person name="Henrissat B."/>
            <person name="Grigoriev I.V."/>
            <person name="Hibbett D."/>
            <person name="Nagy L.G."/>
            <person name="Martin F.M."/>
        </authorList>
    </citation>
    <scope>NUCLEOTIDE SEQUENCE</scope>
    <source>
        <strain evidence="2">Prilba</strain>
    </source>
</reference>
<evidence type="ECO:0000313" key="3">
    <source>
        <dbReference type="Proteomes" id="UP000759537"/>
    </source>
</evidence>
<feature type="region of interest" description="Disordered" evidence="1">
    <location>
        <begin position="91"/>
        <end position="112"/>
    </location>
</feature>
<gene>
    <name evidence="2" type="ORF">DFH94DRAFT_682056</name>
</gene>
<comment type="caution">
    <text evidence="2">The sequence shown here is derived from an EMBL/GenBank/DDBJ whole genome shotgun (WGS) entry which is preliminary data.</text>
</comment>
<protein>
    <submittedName>
        <fullName evidence="2">Uncharacterized protein</fullName>
    </submittedName>
</protein>
<evidence type="ECO:0000313" key="2">
    <source>
        <dbReference type="EMBL" id="KAF8480320.1"/>
    </source>
</evidence>
<dbReference type="AlphaFoldDB" id="A0A9P5MWB4"/>